<feature type="domain" description="Zn(2)-C6 fungal-type" evidence="2">
    <location>
        <begin position="42"/>
        <end position="72"/>
    </location>
</feature>
<dbReference type="InterPro" id="IPR001138">
    <property type="entry name" value="Zn2Cys6_DnaBD"/>
</dbReference>
<dbReference type="PROSITE" id="PS00463">
    <property type="entry name" value="ZN2_CY6_FUNGAL_1"/>
    <property type="match status" value="1"/>
</dbReference>
<dbReference type="InterPro" id="IPR021858">
    <property type="entry name" value="Fun_TF"/>
</dbReference>
<evidence type="ECO:0000313" key="3">
    <source>
        <dbReference type="EMBL" id="OAA63152.1"/>
    </source>
</evidence>
<dbReference type="RefSeq" id="XP_018704359.1">
    <property type="nucleotide sequence ID" value="XM_018848633.1"/>
</dbReference>
<comment type="caution">
    <text evidence="3">The sequence shown here is derived from an EMBL/GenBank/DDBJ whole genome shotgun (WGS) entry which is preliminary data.</text>
</comment>
<sequence length="462" mass="51875">MSPLPSESKTEPAYQVISFQPHREAQARKYITRKSHRKSRGGCLGCKLSRIKCDEGKPSCTRCLRCNAECQYSASGRSKPARKPAPSKRGDAIGATTALTPYTPPFAFAQPSAIALANTYLQSKSPARGVSRVSLLHHINQHFHAPSTGLETACGQMAFIVGLGASRPYLLDVTLAVAACHLRHMYQTNNDDDAAVSACRVAEHYQQSLAIRSFNRALGEPLDQEASDSVLISSMMFNLLSFALDDDDDPARSWVFTAAPDRLAWFSLSMGLAPLLERTKRFHDRSILRHIFDASDDERKTYHGDGAKSLSRVPPHWLRLCGLDYASADPDHIFYEPVRVLAELVSTPVSHESFFLYMAFFGKVGVAFRSLLEHDSEPAMWLLGYWLGLLCRFDQVWWLSGRARRDYRAICIWLDKRKVRRRPEAEGLMWRQLMVDLEGATQQAVEVKVKGFKRPEPTEILA</sequence>
<dbReference type="SMART" id="SM00066">
    <property type="entry name" value="GAL4"/>
    <property type="match status" value="1"/>
</dbReference>
<keyword evidence="4" id="KW-1185">Reference proteome</keyword>
<dbReference type="PANTHER" id="PTHR47784">
    <property type="entry name" value="STEROL UPTAKE CONTROL PROTEIN 2"/>
    <property type="match status" value="1"/>
</dbReference>
<dbReference type="PRINTS" id="PR00755">
    <property type="entry name" value="AFLATOXINBRP"/>
</dbReference>
<organism evidence="3 4">
    <name type="scientific">Cordyceps fumosorosea (strain ARSEF 2679)</name>
    <name type="common">Isaria fumosorosea</name>
    <dbReference type="NCBI Taxonomy" id="1081104"/>
    <lineage>
        <taxon>Eukaryota</taxon>
        <taxon>Fungi</taxon>
        <taxon>Dikarya</taxon>
        <taxon>Ascomycota</taxon>
        <taxon>Pezizomycotina</taxon>
        <taxon>Sordariomycetes</taxon>
        <taxon>Hypocreomycetidae</taxon>
        <taxon>Hypocreales</taxon>
        <taxon>Cordycipitaceae</taxon>
        <taxon>Cordyceps</taxon>
    </lineage>
</organism>
<evidence type="ECO:0000256" key="1">
    <source>
        <dbReference type="ARBA" id="ARBA00023242"/>
    </source>
</evidence>
<keyword evidence="1" id="KW-0539">Nucleus</keyword>
<dbReference type="Gene3D" id="4.10.240.10">
    <property type="entry name" value="Zn(2)-C6 fungal-type DNA-binding domain"/>
    <property type="match status" value="1"/>
</dbReference>
<dbReference type="Proteomes" id="UP000076744">
    <property type="component" value="Unassembled WGS sequence"/>
</dbReference>
<dbReference type="SUPFAM" id="SSF57701">
    <property type="entry name" value="Zn2/Cys6 DNA-binding domain"/>
    <property type="match status" value="1"/>
</dbReference>
<dbReference type="OrthoDB" id="648861at2759"/>
<dbReference type="InterPro" id="IPR036864">
    <property type="entry name" value="Zn2-C6_fun-type_DNA-bd_sf"/>
</dbReference>
<dbReference type="CDD" id="cd00067">
    <property type="entry name" value="GAL4"/>
    <property type="match status" value="1"/>
</dbReference>
<dbReference type="InterPro" id="IPR053157">
    <property type="entry name" value="Sterol_Uptake_Regulator"/>
</dbReference>
<accession>A0A162J382</accession>
<protein>
    <submittedName>
        <fullName evidence="3">C6 transcription factor</fullName>
    </submittedName>
</protein>
<dbReference type="Pfam" id="PF11951">
    <property type="entry name" value="Fungal_trans_2"/>
    <property type="match status" value="1"/>
</dbReference>
<evidence type="ECO:0000313" key="4">
    <source>
        <dbReference type="Proteomes" id="UP000076744"/>
    </source>
</evidence>
<gene>
    <name evidence="3" type="ORF">ISF_05028</name>
</gene>
<dbReference type="GO" id="GO:0001228">
    <property type="term" value="F:DNA-binding transcription activator activity, RNA polymerase II-specific"/>
    <property type="evidence" value="ECO:0007669"/>
    <property type="project" value="TreeGrafter"/>
</dbReference>
<evidence type="ECO:0000259" key="2">
    <source>
        <dbReference type="PROSITE" id="PS50048"/>
    </source>
</evidence>
<name>A0A162J382_CORFA</name>
<dbReference type="Pfam" id="PF00172">
    <property type="entry name" value="Zn_clus"/>
    <property type="match status" value="1"/>
</dbReference>
<proteinExistence type="predicted"/>
<dbReference type="GeneID" id="30021320"/>
<dbReference type="PROSITE" id="PS50048">
    <property type="entry name" value="ZN2_CY6_FUNGAL_2"/>
    <property type="match status" value="1"/>
</dbReference>
<dbReference type="STRING" id="1081104.A0A162J382"/>
<dbReference type="PANTHER" id="PTHR47784:SF9">
    <property type="entry name" value="ZN(II)2CYS6 TRANSCRIPTION FACTOR (EUROFUNG)"/>
    <property type="match status" value="1"/>
</dbReference>
<dbReference type="AlphaFoldDB" id="A0A162J382"/>
<reference evidence="3 4" key="1">
    <citation type="journal article" date="2016" name="Genome Biol. Evol.">
        <title>Divergent and convergent evolution of fungal pathogenicity.</title>
        <authorList>
            <person name="Shang Y."/>
            <person name="Xiao G."/>
            <person name="Zheng P."/>
            <person name="Cen K."/>
            <person name="Zhan S."/>
            <person name="Wang C."/>
        </authorList>
    </citation>
    <scope>NUCLEOTIDE SEQUENCE [LARGE SCALE GENOMIC DNA]</scope>
    <source>
        <strain evidence="3 4">ARSEF 2679</strain>
    </source>
</reference>
<dbReference type="EMBL" id="AZHB01000011">
    <property type="protein sequence ID" value="OAA63152.1"/>
    <property type="molecule type" value="Genomic_DNA"/>
</dbReference>
<dbReference type="GO" id="GO:0008270">
    <property type="term" value="F:zinc ion binding"/>
    <property type="evidence" value="ECO:0007669"/>
    <property type="project" value="InterPro"/>
</dbReference>